<keyword evidence="3" id="KW-0285">Flavoprotein</keyword>
<evidence type="ECO:0000259" key="7">
    <source>
        <dbReference type="PROSITE" id="PS51387"/>
    </source>
</evidence>
<dbReference type="InterPro" id="IPR006093">
    <property type="entry name" value="Oxy_OxRdtase_FAD_BS"/>
</dbReference>
<name>A0AAW3T2R8_9MICO</name>
<evidence type="ECO:0000256" key="6">
    <source>
        <dbReference type="SAM" id="MobiDB-lite"/>
    </source>
</evidence>
<dbReference type="PANTHER" id="PTHR42973">
    <property type="entry name" value="BINDING OXIDOREDUCTASE, PUTATIVE (AFU_ORTHOLOGUE AFUA_1G17690)-RELATED"/>
    <property type="match status" value="1"/>
</dbReference>
<dbReference type="EMBL" id="JACGXP010000001">
    <property type="protein sequence ID" value="MBA8989240.1"/>
    <property type="molecule type" value="Genomic_DNA"/>
</dbReference>
<dbReference type="Pfam" id="PF01565">
    <property type="entry name" value="FAD_binding_4"/>
    <property type="match status" value="1"/>
</dbReference>
<dbReference type="PROSITE" id="PS51318">
    <property type="entry name" value="TAT"/>
    <property type="match status" value="1"/>
</dbReference>
<keyword evidence="4" id="KW-0274">FAD</keyword>
<dbReference type="InterPro" id="IPR006311">
    <property type="entry name" value="TAT_signal"/>
</dbReference>
<comment type="caution">
    <text evidence="8">The sequence shown here is derived from an EMBL/GenBank/DDBJ whole genome shotgun (WGS) entry which is preliminary data.</text>
</comment>
<comment type="similarity">
    <text evidence="2">Belongs to the oxygen-dependent FAD-linked oxidoreductase family.</text>
</comment>
<gene>
    <name evidence="8" type="ORF">FHW23_000472</name>
</gene>
<dbReference type="PROSITE" id="PS51387">
    <property type="entry name" value="FAD_PCMH"/>
    <property type="match status" value="1"/>
</dbReference>
<dbReference type="InterPro" id="IPR050416">
    <property type="entry name" value="FAD-linked_Oxidoreductase"/>
</dbReference>
<reference evidence="8 9" key="1">
    <citation type="submission" date="2020-07" db="EMBL/GenBank/DDBJ databases">
        <title>Above-ground endophytic microbial communities from plants in different locations in the United States.</title>
        <authorList>
            <person name="Frank C."/>
        </authorList>
    </citation>
    <scope>NUCLEOTIDE SEQUENCE [LARGE SCALE GENOMIC DNA]</scope>
    <source>
        <strain evidence="8 9">WPL5_2</strain>
    </source>
</reference>
<sequence length="521" mass="53093">MSERDDDRLTPVTSRRVLLAGGVGLGIAGVLAACSRPTPSPSPSSSATTPRPTRTPTASPTPGGPATWDALAAAVSGRLLRSGSNGWDSARLVENPRYDDADPQGILRAASTADVQVGLAFARNTNTPVALRAGGHSYTGWSAGGASGTDVPRSLVISTQDLDSVDLHDDGTATIGPGAQLGDVYARLAAAGRAIGAGSCPSVGIGGLTLGGGVGVLVRSFGLTCDQLTGATLVTPDGSVHEVSATTEPDLFWACRGGGGGTVGVVTALTYRTQAAPPVLLFRITFPWSAAAAVVRAWQDWAPTADPKLWSTLKLLNGSRHTAPTVTVTGVWTGAKAGADASVDGFMGATGAKPLAHTAQQLSYGAAMSTLAGKAQRVSQAATSSIGSTKLTDAQIDTLVQHAAAAGDVPGNREGGVALDALGGVVSDTGRTDTAFPWRSALMTVQYTAVFADGADPAPFDAYVRGFRKAMRPAWGDAAYANYCDAAITDATDYFGVNTSRLHRIAEQADPTGVLSQPHWV</sequence>
<organism evidence="8 9">
    <name type="scientific">Curtobacterium pusillum</name>
    <dbReference type="NCBI Taxonomy" id="69373"/>
    <lineage>
        <taxon>Bacteria</taxon>
        <taxon>Bacillati</taxon>
        <taxon>Actinomycetota</taxon>
        <taxon>Actinomycetes</taxon>
        <taxon>Micrococcales</taxon>
        <taxon>Microbacteriaceae</taxon>
        <taxon>Curtobacterium</taxon>
    </lineage>
</organism>
<evidence type="ECO:0000313" key="8">
    <source>
        <dbReference type="EMBL" id="MBA8989240.1"/>
    </source>
</evidence>
<comment type="cofactor">
    <cofactor evidence="1">
        <name>FAD</name>
        <dbReference type="ChEBI" id="CHEBI:57692"/>
    </cofactor>
</comment>
<dbReference type="SUPFAM" id="SSF56176">
    <property type="entry name" value="FAD-binding/transporter-associated domain-like"/>
    <property type="match status" value="1"/>
</dbReference>
<dbReference type="PANTHER" id="PTHR42973:SF39">
    <property type="entry name" value="FAD-BINDING PCMH-TYPE DOMAIN-CONTAINING PROTEIN"/>
    <property type="match status" value="1"/>
</dbReference>
<evidence type="ECO:0000256" key="3">
    <source>
        <dbReference type="ARBA" id="ARBA00022630"/>
    </source>
</evidence>
<evidence type="ECO:0000256" key="1">
    <source>
        <dbReference type="ARBA" id="ARBA00001974"/>
    </source>
</evidence>
<dbReference type="PROSITE" id="PS00862">
    <property type="entry name" value="OX2_COVAL_FAD"/>
    <property type="match status" value="1"/>
</dbReference>
<evidence type="ECO:0000313" key="9">
    <source>
        <dbReference type="Proteomes" id="UP000590225"/>
    </source>
</evidence>
<dbReference type="InterPro" id="IPR036318">
    <property type="entry name" value="FAD-bd_PCMH-like_sf"/>
</dbReference>
<evidence type="ECO:0000256" key="2">
    <source>
        <dbReference type="ARBA" id="ARBA00005466"/>
    </source>
</evidence>
<keyword evidence="5" id="KW-0560">Oxidoreductase</keyword>
<accession>A0AAW3T2R8</accession>
<dbReference type="PROSITE" id="PS51257">
    <property type="entry name" value="PROKAR_LIPOPROTEIN"/>
    <property type="match status" value="1"/>
</dbReference>
<dbReference type="InterPro" id="IPR006094">
    <property type="entry name" value="Oxid_FAD_bind_N"/>
</dbReference>
<dbReference type="Proteomes" id="UP000590225">
    <property type="component" value="Unassembled WGS sequence"/>
</dbReference>
<dbReference type="Gene3D" id="3.30.465.10">
    <property type="match status" value="1"/>
</dbReference>
<proteinExistence type="inferred from homology"/>
<dbReference type="Gene3D" id="3.40.462.20">
    <property type="match status" value="1"/>
</dbReference>
<protein>
    <submittedName>
        <fullName evidence="8">FAD/FMN-containing dehydrogenase</fullName>
    </submittedName>
</protein>
<dbReference type="GO" id="GO:0071949">
    <property type="term" value="F:FAD binding"/>
    <property type="evidence" value="ECO:0007669"/>
    <property type="project" value="InterPro"/>
</dbReference>
<evidence type="ECO:0000256" key="4">
    <source>
        <dbReference type="ARBA" id="ARBA00022827"/>
    </source>
</evidence>
<dbReference type="InterPro" id="IPR016166">
    <property type="entry name" value="FAD-bd_PCMH"/>
</dbReference>
<feature type="region of interest" description="Disordered" evidence="6">
    <location>
        <begin position="33"/>
        <end position="67"/>
    </location>
</feature>
<dbReference type="AlphaFoldDB" id="A0AAW3T2R8"/>
<dbReference type="GO" id="GO:0016491">
    <property type="term" value="F:oxidoreductase activity"/>
    <property type="evidence" value="ECO:0007669"/>
    <property type="project" value="UniProtKB-KW"/>
</dbReference>
<evidence type="ECO:0000256" key="5">
    <source>
        <dbReference type="ARBA" id="ARBA00023002"/>
    </source>
</evidence>
<dbReference type="RefSeq" id="WP_182515033.1">
    <property type="nucleotide sequence ID" value="NZ_JACGXP010000001.1"/>
</dbReference>
<feature type="domain" description="FAD-binding PCMH-type" evidence="7">
    <location>
        <begin position="99"/>
        <end position="276"/>
    </location>
</feature>
<dbReference type="InterPro" id="IPR016169">
    <property type="entry name" value="FAD-bd_PCMH_sub2"/>
</dbReference>